<dbReference type="Pfam" id="PF07287">
    <property type="entry name" value="AtuA"/>
    <property type="match status" value="1"/>
</dbReference>
<evidence type="ECO:0000259" key="2">
    <source>
        <dbReference type="Pfam" id="PF23544"/>
    </source>
</evidence>
<dbReference type="PANTHER" id="PTHR47585">
    <property type="match status" value="1"/>
</dbReference>
<evidence type="ECO:0000259" key="1">
    <source>
        <dbReference type="Pfam" id="PF07287"/>
    </source>
</evidence>
<dbReference type="InterPro" id="IPR010839">
    <property type="entry name" value="AtuA_N"/>
</dbReference>
<accession>A0ABN2VYH5</accession>
<dbReference type="EMBL" id="BAAAPY010000002">
    <property type="protein sequence ID" value="GAA2073021.1"/>
    <property type="molecule type" value="Genomic_DNA"/>
</dbReference>
<feature type="domain" description="Acyclic terpene utilisation N-terminal" evidence="1">
    <location>
        <begin position="3"/>
        <end position="420"/>
    </location>
</feature>
<organism evidence="3 4">
    <name type="scientific">Aeromicrobium halocynthiae</name>
    <dbReference type="NCBI Taxonomy" id="560557"/>
    <lineage>
        <taxon>Bacteria</taxon>
        <taxon>Bacillati</taxon>
        <taxon>Actinomycetota</taxon>
        <taxon>Actinomycetes</taxon>
        <taxon>Propionibacteriales</taxon>
        <taxon>Nocardioidaceae</taxon>
        <taxon>Aeromicrobium</taxon>
    </lineage>
</organism>
<comment type="caution">
    <text evidence="3">The sequence shown here is derived from an EMBL/GenBank/DDBJ whole genome shotgun (WGS) entry which is preliminary data.</text>
</comment>
<dbReference type="PANTHER" id="PTHR47585:SF1">
    <property type="entry name" value="DUF1446 DOMAIN-CONTAINING PROTEIN"/>
    <property type="match status" value="1"/>
</dbReference>
<reference evidence="3 4" key="1">
    <citation type="journal article" date="2019" name="Int. J. Syst. Evol. Microbiol.">
        <title>The Global Catalogue of Microorganisms (GCM) 10K type strain sequencing project: providing services to taxonomists for standard genome sequencing and annotation.</title>
        <authorList>
            <consortium name="The Broad Institute Genomics Platform"/>
            <consortium name="The Broad Institute Genome Sequencing Center for Infectious Disease"/>
            <person name="Wu L."/>
            <person name="Ma J."/>
        </authorList>
    </citation>
    <scope>NUCLEOTIDE SEQUENCE [LARGE SCALE GENOMIC DNA]</scope>
    <source>
        <strain evidence="3 4">JCM 15749</strain>
    </source>
</reference>
<evidence type="ECO:0000313" key="3">
    <source>
        <dbReference type="EMBL" id="GAA2073021.1"/>
    </source>
</evidence>
<dbReference type="Pfam" id="PF23544">
    <property type="entry name" value="AtuA_ferredoxin"/>
    <property type="match status" value="1"/>
</dbReference>
<proteinExistence type="predicted"/>
<name>A0ABN2VYH5_9ACTN</name>
<dbReference type="RefSeq" id="WP_344324993.1">
    <property type="nucleotide sequence ID" value="NZ_BAAAPY010000002.1"/>
</dbReference>
<gene>
    <name evidence="3" type="ORF">GCM10009821_09030</name>
</gene>
<evidence type="ECO:0000313" key="4">
    <source>
        <dbReference type="Proteomes" id="UP001501480"/>
    </source>
</evidence>
<keyword evidence="4" id="KW-1185">Reference proteome</keyword>
<feature type="domain" description="AtuA-like ferredoxin-fold" evidence="2">
    <location>
        <begin position="459"/>
        <end position="558"/>
    </location>
</feature>
<dbReference type="Proteomes" id="UP001501480">
    <property type="component" value="Unassembled WGS sequence"/>
</dbReference>
<dbReference type="InterPro" id="IPR056362">
    <property type="entry name" value="AtuA-like_ferredoxin_dom"/>
</dbReference>
<protein>
    <submittedName>
        <fullName evidence="3">DUF1446 domain-containing protein</fullName>
    </submittedName>
</protein>
<sequence length="584" mass="61554">MTVRIGNCSGYYGDRPTAFREMLEGGELDFLTGDYLAELTMLILGKDRMKDPATGYAKTFVRQMHDAMGLAKERGVRVVTNAGGLNPAGLADRLREIASEQGLDLRVAHVEGDDLRERAEELGFGQVVTANAYLGAFGIAAALDAGADVVVTGRVTDASVVMGPAIHAHGWGRDDLDALAGALVAGHVIECGTQATGGNFSGFRDLDLTRPLGFPIAEVDADGSSVISKHAGSGGAVTVDTVTAQLVYEIQGTDYLNPDVVAHLDTVELAPDGQDRVRISGVRGSAPPATTKVCLNLLGGFRNGVEVLLTGLDVEPKAAWVRRQVEQALQSDPPGELVWTLDRTDVFDPPSQAAATSVLRCTAKSGRPEPVGRAFSDAFVNIALASIPGFTLTAPPGRGEPFGVYRPAYVPQDEVPHVVVHADGRREEIPAPSSTVESSDVEPVATWTVPDLGPTESRPLGELVHARSGDKGGDANVGIWVAADHPARDDAVDWLGATVDPDWVRDRLPEAAALDVDVHPLPNLGGVNVVIRGLLGEGVSSSTRLDPQAKALGEWLRARVVPAPTVLLTPRSHLSEPEPLESSS</sequence>